<dbReference type="Proteomes" id="UP001519363">
    <property type="component" value="Unassembled WGS sequence"/>
</dbReference>
<keyword evidence="2" id="KW-1185">Reference proteome</keyword>
<protein>
    <submittedName>
        <fullName evidence="1">Pimeloyl-ACP methyl ester carboxylesterase</fullName>
    </submittedName>
</protein>
<dbReference type="InterPro" id="IPR029058">
    <property type="entry name" value="AB_hydrolase_fold"/>
</dbReference>
<dbReference type="EMBL" id="JAGIOO010000001">
    <property type="protein sequence ID" value="MBP2475858.1"/>
    <property type="molecule type" value="Genomic_DNA"/>
</dbReference>
<dbReference type="SUPFAM" id="SSF53474">
    <property type="entry name" value="alpha/beta-Hydrolases"/>
    <property type="match status" value="1"/>
</dbReference>
<organism evidence="1 2">
    <name type="scientific">Crossiella equi</name>
    <dbReference type="NCBI Taxonomy" id="130796"/>
    <lineage>
        <taxon>Bacteria</taxon>
        <taxon>Bacillati</taxon>
        <taxon>Actinomycetota</taxon>
        <taxon>Actinomycetes</taxon>
        <taxon>Pseudonocardiales</taxon>
        <taxon>Pseudonocardiaceae</taxon>
        <taxon>Crossiella</taxon>
    </lineage>
</organism>
<gene>
    <name evidence="1" type="ORF">JOF53_004730</name>
</gene>
<sequence length="147" mass="15941">MAIRQAALAEPGDRPDSVVAVSPPARWWVRETPAMRRVNQLLELPGGPVFGRLALRVRLGERWTEVHPSPIELAPRIAPTPLLFVHGTADTYFPATEAAAMHRAAPGSQLWLEEGMGHAESALTPELADRIRAWVGATASGLPSSRE</sequence>
<dbReference type="Gene3D" id="3.40.50.1820">
    <property type="entry name" value="alpha/beta hydrolase"/>
    <property type="match status" value="1"/>
</dbReference>
<evidence type="ECO:0000313" key="1">
    <source>
        <dbReference type="EMBL" id="MBP2475858.1"/>
    </source>
</evidence>
<reference evidence="1 2" key="1">
    <citation type="submission" date="2021-03" db="EMBL/GenBank/DDBJ databases">
        <title>Sequencing the genomes of 1000 actinobacteria strains.</title>
        <authorList>
            <person name="Klenk H.-P."/>
        </authorList>
    </citation>
    <scope>NUCLEOTIDE SEQUENCE [LARGE SCALE GENOMIC DNA]</scope>
    <source>
        <strain evidence="1 2">DSM 44580</strain>
    </source>
</reference>
<accession>A0ABS5AH01</accession>
<evidence type="ECO:0000313" key="2">
    <source>
        <dbReference type="Proteomes" id="UP001519363"/>
    </source>
</evidence>
<comment type="caution">
    <text evidence="1">The sequence shown here is derived from an EMBL/GenBank/DDBJ whole genome shotgun (WGS) entry which is preliminary data.</text>
</comment>
<name>A0ABS5AH01_9PSEU</name>
<proteinExistence type="predicted"/>